<comment type="function">
    <text evidence="2 10">Catalyzes the transfer of a dimethylallyl group onto the adenine at position 37 in tRNAs that read codons beginning with uridine, leading to the formation of N6-(dimethylallyl)adenosine (i(6)A).</text>
</comment>
<dbReference type="EMBL" id="JACVEL010000008">
    <property type="protein sequence ID" value="MBC9813238.1"/>
    <property type="molecule type" value="Genomic_DNA"/>
</dbReference>
<keyword evidence="8 10" id="KW-0460">Magnesium</keyword>
<keyword evidence="13" id="KW-1185">Reference proteome</keyword>
<dbReference type="Gene3D" id="1.10.20.140">
    <property type="match status" value="1"/>
</dbReference>
<gene>
    <name evidence="10 12" type="primary">miaA</name>
    <name evidence="12" type="ORF">H9Y05_12240</name>
</gene>
<dbReference type="EC" id="2.5.1.75" evidence="10"/>
<comment type="caution">
    <text evidence="10">Lacks conserved residue(s) required for the propagation of feature annotation.</text>
</comment>
<reference evidence="12" key="1">
    <citation type="submission" date="2020-09" db="EMBL/GenBank/DDBJ databases">
        <title>Taishania pollutisoli gen. nov., sp. nov., Isolated from Tetrabromobisphenol A-Contaminated Soil.</title>
        <authorList>
            <person name="Chen Q."/>
        </authorList>
    </citation>
    <scope>NUCLEOTIDE SEQUENCE</scope>
    <source>
        <strain evidence="12">CZZ-1</strain>
    </source>
</reference>
<dbReference type="Pfam" id="PF01715">
    <property type="entry name" value="IPPT"/>
    <property type="match status" value="1"/>
</dbReference>
<comment type="similarity">
    <text evidence="3 10">Belongs to the IPP transferase family.</text>
</comment>
<comment type="cofactor">
    <cofactor evidence="1 10">
        <name>Mg(2+)</name>
        <dbReference type="ChEBI" id="CHEBI:18420"/>
    </cofactor>
</comment>
<evidence type="ECO:0000256" key="8">
    <source>
        <dbReference type="ARBA" id="ARBA00022842"/>
    </source>
</evidence>
<evidence type="ECO:0000256" key="7">
    <source>
        <dbReference type="ARBA" id="ARBA00022840"/>
    </source>
</evidence>
<dbReference type="InterPro" id="IPR008144">
    <property type="entry name" value="Guanylate_kin-like_dom"/>
</dbReference>
<dbReference type="Gene3D" id="3.40.50.300">
    <property type="entry name" value="P-loop containing nucleotide triphosphate hydrolases"/>
    <property type="match status" value="1"/>
</dbReference>
<evidence type="ECO:0000256" key="9">
    <source>
        <dbReference type="ARBA" id="ARBA00049563"/>
    </source>
</evidence>
<evidence type="ECO:0000256" key="2">
    <source>
        <dbReference type="ARBA" id="ARBA00003213"/>
    </source>
</evidence>
<dbReference type="InterPro" id="IPR018022">
    <property type="entry name" value="IPT"/>
</dbReference>
<evidence type="ECO:0000256" key="4">
    <source>
        <dbReference type="ARBA" id="ARBA00022679"/>
    </source>
</evidence>
<dbReference type="PANTHER" id="PTHR11088:SF60">
    <property type="entry name" value="TRNA DIMETHYLALLYLTRANSFERASE"/>
    <property type="match status" value="1"/>
</dbReference>
<dbReference type="PROSITE" id="PS50052">
    <property type="entry name" value="GUANYLATE_KINASE_2"/>
    <property type="match status" value="1"/>
</dbReference>
<proteinExistence type="inferred from homology"/>
<feature type="binding site" evidence="10">
    <location>
        <begin position="5"/>
        <end position="12"/>
    </location>
    <ligand>
        <name>ATP</name>
        <dbReference type="ChEBI" id="CHEBI:30616"/>
    </ligand>
</feature>
<dbReference type="NCBIfam" id="TIGR00174">
    <property type="entry name" value="miaA"/>
    <property type="match status" value="1"/>
</dbReference>
<accession>A0A8J6U0G8</accession>
<comment type="subunit">
    <text evidence="10">Monomer.</text>
</comment>
<organism evidence="12 13">
    <name type="scientific">Taishania pollutisoli</name>
    <dbReference type="NCBI Taxonomy" id="2766479"/>
    <lineage>
        <taxon>Bacteria</taxon>
        <taxon>Pseudomonadati</taxon>
        <taxon>Bacteroidota</taxon>
        <taxon>Flavobacteriia</taxon>
        <taxon>Flavobacteriales</taxon>
        <taxon>Crocinitomicaceae</taxon>
        <taxon>Taishania</taxon>
    </lineage>
</organism>
<dbReference type="InterPro" id="IPR039657">
    <property type="entry name" value="Dimethylallyltransferase"/>
</dbReference>
<keyword evidence="4 10" id="KW-0808">Transferase</keyword>
<evidence type="ECO:0000256" key="1">
    <source>
        <dbReference type="ARBA" id="ARBA00001946"/>
    </source>
</evidence>
<evidence type="ECO:0000313" key="13">
    <source>
        <dbReference type="Proteomes" id="UP000652681"/>
    </source>
</evidence>
<feature type="region of interest" description="Interaction with substrate tRNA" evidence="10">
    <location>
        <begin position="30"/>
        <end position="33"/>
    </location>
</feature>
<dbReference type="InterPro" id="IPR027417">
    <property type="entry name" value="P-loop_NTPase"/>
</dbReference>
<evidence type="ECO:0000256" key="10">
    <source>
        <dbReference type="HAMAP-Rule" id="MF_00185"/>
    </source>
</evidence>
<keyword evidence="6 10" id="KW-0547">Nucleotide-binding</keyword>
<dbReference type="SUPFAM" id="SSF52540">
    <property type="entry name" value="P-loop containing nucleoside triphosphate hydrolases"/>
    <property type="match status" value="2"/>
</dbReference>
<comment type="catalytic activity">
    <reaction evidence="9 10">
        <text>adenosine(37) in tRNA + dimethylallyl diphosphate = N(6)-dimethylallyladenosine(37) in tRNA + diphosphate</text>
        <dbReference type="Rhea" id="RHEA:26482"/>
        <dbReference type="Rhea" id="RHEA-COMP:10162"/>
        <dbReference type="Rhea" id="RHEA-COMP:10375"/>
        <dbReference type="ChEBI" id="CHEBI:33019"/>
        <dbReference type="ChEBI" id="CHEBI:57623"/>
        <dbReference type="ChEBI" id="CHEBI:74411"/>
        <dbReference type="ChEBI" id="CHEBI:74415"/>
        <dbReference type="EC" id="2.5.1.75"/>
    </reaction>
</comment>
<feature type="site" description="Interaction with substrate tRNA" evidence="10">
    <location>
        <position position="96"/>
    </location>
</feature>
<evidence type="ECO:0000313" key="12">
    <source>
        <dbReference type="EMBL" id="MBC9813238.1"/>
    </source>
</evidence>
<dbReference type="GO" id="GO:0005524">
    <property type="term" value="F:ATP binding"/>
    <property type="evidence" value="ECO:0007669"/>
    <property type="project" value="UniProtKB-UniRule"/>
</dbReference>
<evidence type="ECO:0000256" key="6">
    <source>
        <dbReference type="ARBA" id="ARBA00022741"/>
    </source>
</evidence>
<sequence length="290" mass="33397">MVIGGPTASGKTALSVALAKQWNTVVLSADSRQFYKEMSIGTAKPSHAEMQGIPHYFIDSHSVEDEVNAARFANEAEILLTDLFQRYDTIILTGGSGMFIDALCYGLDNIPHDQHIQQQLNQVFEQEGLKPLLQELREKDPEFYSIVDRNNPVRVIRALEAIRITGLPYSSLRKGTKRQHNYTIRYFVIDVPRDVLYDRINLRVDQMVENGLEAEAKALLPHRQLKPLATVGYSEWFRYFDGEIDRETCIELIKQNSRRYAKRQITWFKRNEEAVWVPSGAIEEMMEMIK</sequence>
<evidence type="ECO:0000256" key="3">
    <source>
        <dbReference type="ARBA" id="ARBA00005842"/>
    </source>
</evidence>
<dbReference type="GO" id="GO:0052381">
    <property type="term" value="F:tRNA dimethylallyltransferase activity"/>
    <property type="evidence" value="ECO:0007669"/>
    <property type="project" value="UniProtKB-UniRule"/>
</dbReference>
<dbReference type="GO" id="GO:0006400">
    <property type="term" value="P:tRNA modification"/>
    <property type="evidence" value="ECO:0007669"/>
    <property type="project" value="TreeGrafter"/>
</dbReference>
<feature type="binding site" evidence="10">
    <location>
        <begin position="7"/>
        <end position="12"/>
    </location>
    <ligand>
        <name>substrate</name>
    </ligand>
</feature>
<dbReference type="Proteomes" id="UP000652681">
    <property type="component" value="Unassembled WGS sequence"/>
</dbReference>
<evidence type="ECO:0000259" key="11">
    <source>
        <dbReference type="PROSITE" id="PS50052"/>
    </source>
</evidence>
<feature type="domain" description="Guanylate kinase-like" evidence="11">
    <location>
        <begin position="1"/>
        <end position="84"/>
    </location>
</feature>
<keyword evidence="7 10" id="KW-0067">ATP-binding</keyword>
<name>A0A8J6U0G8_9FLAO</name>
<comment type="caution">
    <text evidence="12">The sequence shown here is derived from an EMBL/GenBank/DDBJ whole genome shotgun (WGS) entry which is preliminary data.</text>
</comment>
<dbReference type="AlphaFoldDB" id="A0A8J6U0G8"/>
<keyword evidence="5 10" id="KW-0819">tRNA processing</keyword>
<evidence type="ECO:0000256" key="5">
    <source>
        <dbReference type="ARBA" id="ARBA00022694"/>
    </source>
</evidence>
<dbReference type="PANTHER" id="PTHR11088">
    <property type="entry name" value="TRNA DIMETHYLALLYLTRANSFERASE"/>
    <property type="match status" value="1"/>
</dbReference>
<dbReference type="HAMAP" id="MF_00185">
    <property type="entry name" value="IPP_trans"/>
    <property type="match status" value="1"/>
</dbReference>
<protein>
    <recommendedName>
        <fullName evidence="10">tRNA dimethylallyltransferase</fullName>
        <ecNumber evidence="10">2.5.1.75</ecNumber>
    </recommendedName>
    <alternativeName>
        <fullName evidence="10">Dimethylallyl diphosphate:tRNA dimethylallyltransferase</fullName>
        <shortName evidence="10">DMAPP:tRNA dimethylallyltransferase</shortName>
        <shortName evidence="10">DMATase</shortName>
    </alternativeName>
    <alternativeName>
        <fullName evidence="10">Isopentenyl-diphosphate:tRNA isopentenyltransferase</fullName>
        <shortName evidence="10">IPP transferase</shortName>
        <shortName evidence="10">IPPT</shortName>
        <shortName evidence="10">IPTase</shortName>
    </alternativeName>
</protein>